<feature type="region of interest" description="Disordered" evidence="2">
    <location>
        <begin position="236"/>
        <end position="258"/>
    </location>
</feature>
<feature type="compositionally biased region" description="Polar residues" evidence="2">
    <location>
        <begin position="243"/>
        <end position="255"/>
    </location>
</feature>
<reference evidence="4" key="1">
    <citation type="submission" date="2021-01" db="EMBL/GenBank/DDBJ databases">
        <authorList>
            <person name="Corre E."/>
            <person name="Pelletier E."/>
            <person name="Niang G."/>
            <person name="Scheremetjew M."/>
            <person name="Finn R."/>
            <person name="Kale V."/>
            <person name="Holt S."/>
            <person name="Cochrane G."/>
            <person name="Meng A."/>
            <person name="Brown T."/>
            <person name="Cohen L."/>
        </authorList>
    </citation>
    <scope>NUCLEOTIDE SEQUENCE</scope>
    <source>
        <strain evidence="4">GSO104</strain>
    </source>
</reference>
<evidence type="ECO:0000313" key="4">
    <source>
        <dbReference type="EMBL" id="CAE4596005.1"/>
    </source>
</evidence>
<feature type="compositionally biased region" description="Basic and acidic residues" evidence="2">
    <location>
        <begin position="1"/>
        <end position="20"/>
    </location>
</feature>
<sequence>MEFDSDKDVAGAEAKAKDEQVDGNIAFVPTSALPSSNYLSLTPAKVVPAPTAHLRPFIHEKIEYGEGKHSIYEDGKSDCANGEDAKTQNSEADEESQSYQLQDYDSFPDDGIDHCSVENHVDTNYGDGVGNRLETSDKEDFATMLLALSTLEEEIGLNESALESLSMKMDKIEEEMKMERVKIQSYKENIGTLESRQMQLRKARDENSTLVRGMEATLRKLVNRLRKKVEERSDAVVQKGNAVATSTTGTTNNQDSNHDWHVNKIAEIDVPIGLIPDESGIKSNNDDKSEILSKDLELSVEASMISLGPQRKKSIESSEAQDMIVPMHPDVSIRRNSKCIAGGYGKDLDVQDDTKILSSVSHYSDQSQQRNLTEPFPATYSLPKIEVKEFHPMNNKTILEKMWSFTAEPPSGYSSLRMYTPPLLPSIPPRKLLSQIVNIATAEKKVASKSCSIDNNNEPVGSIIWGSCLDVCANVGHFIFTASRSKSSSQTLLQSSSSLSNSSHEDKKRYIIDPNIVICPYQLAGTCADIHCPYQHLAPSCGDNVVFGWKEKPVLSFKDDNNVIHESFGLLQLNNNRRIAPLLPELRLSLPPIFPNNSREAVVGCTDYGGEESSQKRDANRIQRKQWQRGIHASATALEDKHASNMKLPEKISGDFDSKSGKKRKRYQHESGANVSPKIEINGYDSVCNAKKNDYTKPNKMTPERNSVTESHDIGAKMSSSWGGPANNTRGNITEGCWEQAEPLSSVFPSSISSPHGSDAIDDSLSSQKTNNMKTNISSKIEFGTPEGNDNEFDNEWIDESDYIALPVLSTSKDTGDVGFFHESKNDYVDGTRKGGDGDISTKSSFHAMTDKAPFWWWDDSDSLRYFTLYQSEQNASLTAWLSAAGFTVRRHDADAGYCGKLMKSSDGGTAEHSFLKNKIALGEENARWNDVSIGSLEYAFPFRLNRSNDDISAMLSFDQHLVRYTARILDCARICMHAGHHDVCNAVVLIYEEYISNDVSEYAVTTEVNILLCDLIGCVRKLVAIANCSKNVFDTFKCQMSLALLAEWIFAFNCDYLDEHQNDNGNAMRKGGFNEDEPPVLSRKEEMFFWSSLLRNCLYISEGNNRGNTLLAPLYSLIESRKYASSHASNEQFNDQWYKVFGPTIRSCLSQITGDDSTRAANQFQHLLNCVLIGQELAEGILSRLQGAGRISPYTILHMILEPMWIEVIHHVRSLKHKKQSFRYLESIVLALMNPLIFSSLSYIVSSFSKELSMVISIEGGENDTLYRLNSRAHAAIVAVDTFLHRILKTVYQLGDNVASKTKSDLLLAPLCAISVSVAVLLGLYDVAQERLERALSVSPLSARPKVEGGDSEKTSFCHLFEGCGLSVYSELLWSQLIQLRISFPAEDDGRQKHDIVKMIFNYGIHLHNLSLQGDKELVRCAGYNISASTKNERLSHKLEPNQIATKKSSQIFERAREACFAVTSLISLPDQLLDNVFELIKKDGDVLLDLRQYVSQKKESNTKDKSNFCSLVLDDVPMSRKMEGQLAITQSLFPLSVFLLGNTLTHLSLVRCQLYSMPQSFGVWLSNLEVCCLVFFFVSDQRKVGVQRKILFNESDMYSRM</sequence>
<accession>A0A7S4QYS7</accession>
<feature type="compositionally biased region" description="Basic and acidic residues" evidence="2">
    <location>
        <begin position="638"/>
        <end position="660"/>
    </location>
</feature>
<feature type="domain" description="Putative zinc-finger" evidence="3">
    <location>
        <begin position="518"/>
        <end position="537"/>
    </location>
</feature>
<feature type="region of interest" description="Disordered" evidence="2">
    <location>
        <begin position="1"/>
        <end position="23"/>
    </location>
</feature>
<feature type="region of interest" description="Disordered" evidence="2">
    <location>
        <begin position="638"/>
        <end position="673"/>
    </location>
</feature>
<protein>
    <recommendedName>
        <fullName evidence="3">Putative zinc-finger domain-containing protein</fullName>
    </recommendedName>
</protein>
<gene>
    <name evidence="4" type="ORF">DBRI00130_LOCUS9021</name>
</gene>
<evidence type="ECO:0000259" key="3">
    <source>
        <dbReference type="Pfam" id="PF10650"/>
    </source>
</evidence>
<dbReference type="Pfam" id="PF10650">
    <property type="entry name" value="zf-C3H1"/>
    <property type="match status" value="1"/>
</dbReference>
<evidence type="ECO:0000256" key="1">
    <source>
        <dbReference type="SAM" id="Coils"/>
    </source>
</evidence>
<evidence type="ECO:0000256" key="2">
    <source>
        <dbReference type="SAM" id="MobiDB-lite"/>
    </source>
</evidence>
<proteinExistence type="predicted"/>
<feature type="coiled-coil region" evidence="1">
    <location>
        <begin position="162"/>
        <end position="231"/>
    </location>
</feature>
<feature type="region of interest" description="Disordered" evidence="2">
    <location>
        <begin position="747"/>
        <end position="771"/>
    </location>
</feature>
<keyword evidence="1" id="KW-0175">Coiled coil</keyword>
<feature type="region of interest" description="Disordered" evidence="2">
    <location>
        <begin position="73"/>
        <end position="98"/>
    </location>
</feature>
<dbReference type="EMBL" id="HBNS01011154">
    <property type="protein sequence ID" value="CAE4596005.1"/>
    <property type="molecule type" value="Transcribed_RNA"/>
</dbReference>
<dbReference type="InterPro" id="IPR019607">
    <property type="entry name" value="Putative_zinc-finger_domain"/>
</dbReference>
<organism evidence="4">
    <name type="scientific">Ditylum brightwellii</name>
    <dbReference type="NCBI Taxonomy" id="49249"/>
    <lineage>
        <taxon>Eukaryota</taxon>
        <taxon>Sar</taxon>
        <taxon>Stramenopiles</taxon>
        <taxon>Ochrophyta</taxon>
        <taxon>Bacillariophyta</taxon>
        <taxon>Mediophyceae</taxon>
        <taxon>Lithodesmiophycidae</taxon>
        <taxon>Lithodesmiales</taxon>
        <taxon>Lithodesmiaceae</taxon>
        <taxon>Ditylum</taxon>
    </lineage>
</organism>
<name>A0A7S4QYS7_9STRA</name>
<feature type="compositionally biased region" description="Low complexity" evidence="2">
    <location>
        <begin position="747"/>
        <end position="758"/>
    </location>
</feature>